<evidence type="ECO:0000256" key="1">
    <source>
        <dbReference type="SAM" id="MobiDB-lite"/>
    </source>
</evidence>
<dbReference type="Proteomes" id="UP001642464">
    <property type="component" value="Unassembled WGS sequence"/>
</dbReference>
<feature type="region of interest" description="Disordered" evidence="1">
    <location>
        <begin position="768"/>
        <end position="793"/>
    </location>
</feature>
<comment type="caution">
    <text evidence="2">The sequence shown here is derived from an EMBL/GenBank/DDBJ whole genome shotgun (WGS) entry which is preliminary data.</text>
</comment>
<sequence>MSGEVEVSLAIPQCWCSSSVRVSGDTSLESVFRQCLKGPADLIRQIKVEGSGKAEGQPSPVAKMVNMNKDKQVHINDVPIGSVSAHAISQETISSAAPIAEVIISPTAPFEAASLIDPEVPREIVIFDMPFEEIVLTKEFGIFLSAIERAQSGMITRPCQVKVLCPDVPTTLVAFVDVWQVTSFKLQLQHLTQAYQGKIFSVDNTATTGSSDHLVLQTCCNHLKGPVVFLESESVDLLAVRCCDKLSIDTVFHLHNNPLAISTVNGSVMENPWVTMKDGDPIFLKPSPDIRAGGHHGYKGIPMTLNAGASFIQRAAYATDSHGWLATDELHYICKMIQEAGDNTMVFSPLVFWDVNQDDIEESPFGTCTLIRMSRRLFPFSTKRIGVLSRRLDLGHHKIVVHVDFNVPPPHLCGWVLINKWITEAQAIPWLPDVAQALGPRPQAIQDTIDLVINASLENWRDARATPTVALIAAKLRRDFLCALYQDEVQGLPIVQHEIISAFPFYYVQPPLGPQIIMLTTHTMPFNIEEKIQERFSHLFLHKGWMASDEFDFLCDFARRINPETLITSAAIWCPVRRVLIFPQSKSPELRPYGHIIWPIIFQHHWIQFEVYRATQYNQVNLLVTAPAAIHQMLGGIVTTLITELDVVPSNVSITYVNQATPNGMCGYALTRDMFERIDAGLPHVAPQIERCLQLSPHNGLVARVRQGDQQVWDQSGADEVLKEFAHRSRTLFLHRVINNDFPHDYFAAGGEGANSPSAPAVAAKAIATPPSDKVDSVWVNDPWKPKPKLKAQ</sequence>
<organism evidence="2 3">
    <name type="scientific">Durusdinium trenchii</name>
    <dbReference type="NCBI Taxonomy" id="1381693"/>
    <lineage>
        <taxon>Eukaryota</taxon>
        <taxon>Sar</taxon>
        <taxon>Alveolata</taxon>
        <taxon>Dinophyceae</taxon>
        <taxon>Suessiales</taxon>
        <taxon>Symbiodiniaceae</taxon>
        <taxon>Durusdinium</taxon>
    </lineage>
</organism>
<accession>A0ABP0L256</accession>
<evidence type="ECO:0000313" key="2">
    <source>
        <dbReference type="EMBL" id="CAK9032613.1"/>
    </source>
</evidence>
<gene>
    <name evidence="2" type="ORF">SCF082_LOCUS20147</name>
</gene>
<protein>
    <submittedName>
        <fullName evidence="2">Uncharacterized protein</fullName>
    </submittedName>
</protein>
<keyword evidence="3" id="KW-1185">Reference proteome</keyword>
<reference evidence="2 3" key="1">
    <citation type="submission" date="2024-02" db="EMBL/GenBank/DDBJ databases">
        <authorList>
            <person name="Chen Y."/>
            <person name="Shah S."/>
            <person name="Dougan E. K."/>
            <person name="Thang M."/>
            <person name="Chan C."/>
        </authorList>
    </citation>
    <scope>NUCLEOTIDE SEQUENCE [LARGE SCALE GENOMIC DNA]</scope>
</reference>
<evidence type="ECO:0000313" key="3">
    <source>
        <dbReference type="Proteomes" id="UP001642464"/>
    </source>
</evidence>
<dbReference type="EMBL" id="CAXAMM010013950">
    <property type="protein sequence ID" value="CAK9032613.1"/>
    <property type="molecule type" value="Genomic_DNA"/>
</dbReference>
<name>A0ABP0L256_9DINO</name>
<feature type="non-terminal residue" evidence="2">
    <location>
        <position position="793"/>
    </location>
</feature>
<proteinExistence type="predicted"/>